<keyword evidence="2" id="KW-0597">Phosphoprotein</keyword>
<dbReference type="Proteomes" id="UP001217089">
    <property type="component" value="Unassembled WGS sequence"/>
</dbReference>
<dbReference type="InterPro" id="IPR050091">
    <property type="entry name" value="PKS_NRPS_Biosynth_Enz"/>
</dbReference>
<reference evidence="7 8" key="1">
    <citation type="submission" date="2022-12" db="EMBL/GenBank/DDBJ databases">
        <title>Chromosome-level genome of Tegillarca granosa.</title>
        <authorList>
            <person name="Kim J."/>
        </authorList>
    </citation>
    <scope>NUCLEOTIDE SEQUENCE [LARGE SCALE GENOMIC DNA]</scope>
    <source>
        <strain evidence="7">Teg-2019</strain>
        <tissue evidence="7">Adductor muscle</tissue>
    </source>
</reference>
<comment type="caution">
    <text evidence="7">The sequence shown here is derived from an EMBL/GenBank/DDBJ whole genome shotgun (WGS) entry which is preliminary data.</text>
</comment>
<dbReference type="InterPro" id="IPR016036">
    <property type="entry name" value="Malonyl_transacylase_ACP-bd"/>
</dbReference>
<dbReference type="InterPro" id="IPR049900">
    <property type="entry name" value="PKS_mFAS_DH"/>
</dbReference>
<dbReference type="Pfam" id="PF00698">
    <property type="entry name" value="Acyl_transf_1"/>
    <property type="match status" value="1"/>
</dbReference>
<evidence type="ECO:0000256" key="4">
    <source>
        <dbReference type="PROSITE-ProRule" id="PRU01363"/>
    </source>
</evidence>
<dbReference type="InterPro" id="IPR018201">
    <property type="entry name" value="Ketoacyl_synth_AS"/>
</dbReference>
<dbReference type="PROSITE" id="PS00606">
    <property type="entry name" value="KS3_1"/>
    <property type="match status" value="1"/>
</dbReference>
<dbReference type="InterPro" id="IPR014043">
    <property type="entry name" value="Acyl_transferase_dom"/>
</dbReference>
<dbReference type="EMBL" id="JARBDR010000214">
    <property type="protein sequence ID" value="KAJ8318487.1"/>
    <property type="molecule type" value="Genomic_DNA"/>
</dbReference>
<keyword evidence="8" id="KW-1185">Reference proteome</keyword>
<protein>
    <recommendedName>
        <fullName evidence="9">Polyketide synthase</fullName>
    </recommendedName>
</protein>
<accession>A0ABQ9FMH1</accession>
<dbReference type="PROSITE" id="PS52019">
    <property type="entry name" value="PKS_MFAS_DH"/>
    <property type="match status" value="1"/>
</dbReference>
<name>A0ABQ9FMH1_TEGGR</name>
<dbReference type="SMART" id="SM00827">
    <property type="entry name" value="PKS_AT"/>
    <property type="match status" value="1"/>
</dbReference>
<dbReference type="Gene3D" id="3.40.366.10">
    <property type="entry name" value="Malonyl-Coenzyme A Acyl Carrier Protein, domain 2"/>
    <property type="match status" value="1"/>
</dbReference>
<keyword evidence="3" id="KW-0808">Transferase</keyword>
<dbReference type="Pfam" id="PF00109">
    <property type="entry name" value="ketoacyl-synt"/>
    <property type="match status" value="1"/>
</dbReference>
<dbReference type="InterPro" id="IPR001227">
    <property type="entry name" value="Ac_transferase_dom_sf"/>
</dbReference>
<dbReference type="InterPro" id="IPR049551">
    <property type="entry name" value="PKS_DH_C"/>
</dbReference>
<evidence type="ECO:0000256" key="3">
    <source>
        <dbReference type="ARBA" id="ARBA00022679"/>
    </source>
</evidence>
<dbReference type="Pfam" id="PF14765">
    <property type="entry name" value="PS-DH"/>
    <property type="match status" value="1"/>
</dbReference>
<evidence type="ECO:0000256" key="1">
    <source>
        <dbReference type="ARBA" id="ARBA00022450"/>
    </source>
</evidence>
<dbReference type="InterPro" id="IPR016035">
    <property type="entry name" value="Acyl_Trfase/lysoPLipase"/>
</dbReference>
<feature type="domain" description="PKS/mFAS DH" evidence="6">
    <location>
        <begin position="604"/>
        <end position="944"/>
    </location>
</feature>
<dbReference type="SUPFAM" id="SSF53901">
    <property type="entry name" value="Thiolase-like"/>
    <property type="match status" value="1"/>
</dbReference>
<dbReference type="CDD" id="cd00833">
    <property type="entry name" value="PKS"/>
    <property type="match status" value="1"/>
</dbReference>
<dbReference type="Gene3D" id="3.40.47.10">
    <property type="match status" value="1"/>
</dbReference>
<gene>
    <name evidence="7" type="ORF">KUTeg_003578</name>
</gene>
<sequence>MDEPIAIVGVGCQFPGANNLDEFWRLLVNGENHVNEIPKERWNLDYYYDPNPDTPNKTYVRRAGLIDGHDEWDNRFYGISSSEAEQIDPQQRLVMDCVHMALEDGGITKTKLNGTYTGVYIGVMNDDYRGAVTGDGDHLDHYTLTGSSPSIASARVSYHYNLLGPAITIDTACSSALVAIHLATQALKTGDCKMAICGGVNSILYPEIFIPLSKARMVSPSGQCQAFSKNANGYARGEGCGIVVLKPLSMALADNDHIWATVMTGCNQDGHTATPITAPSVVMQGELLKKMYGQNNINPKDIQYIEAHGTGTPTGDPVEATALGQFFHREDENRIYVGSVKTNIAHLESAAGSAGLVKVLLMMKNGKFVPSLHVTELNPAVPFEKFGMKLVQEVIDWNEPENGPRMACVNCFGFGGTNSHAILKQYTNNQKMIADILQEEYVMPVSAEDPVSLEKNLKHFIQVLDDESVSLSIWKHWGISPDAIVGQSVGEVAAAYASGSFSLKDAVHVIYHRSLLLSKEVGGSMIVVRNCETSDLEKLCSGLTTGKANIAVYSSPVSSTVSGDTDAINELKEVIEERNSTLSADKRSAIIRLDVKCAYHSHHMEIAGKNVENTSKPLVPFYSTVFGERTEEPLSADYWGLNVKNPVLFYQALTKAKSENNSTVFVEIGPRPVMKAHTQDIFSDSNVHVLPSITNKDEVGTLYQAFKTLYGYGVEPYWENLVPEFETRNNGNVCAKGTVTKIGEAMETKVDIKSIKTDCESCVTSSTLYGGLKQFGFEYGPLMRNCGNIYHCSTHCLAEINPSEDILKGSVNSILHPAIIDAMWHSSLPLLSGLGEEGIEQFEKMQFSPQEASNQENQENENMMNRNRQYMQNAPNSEKRLFPVGPGNLVVKQQTQEKMYCYTIITQEDENAIFTNALLLNADGSVIAEMTDIEHRFVDNTEDVDSFSYEVNWKPLNSFSGFTSTSNEDNWLIVSFSNQVVKSLENVLPGTTHAVVSETIQYPNHELFTELKHYASKPETCPHDGYH</sequence>
<dbReference type="InterPro" id="IPR032821">
    <property type="entry name" value="PKS_assoc"/>
</dbReference>
<dbReference type="InterPro" id="IPR020841">
    <property type="entry name" value="PKS_Beta-ketoAc_synthase_dom"/>
</dbReference>
<evidence type="ECO:0000313" key="7">
    <source>
        <dbReference type="EMBL" id="KAJ8318487.1"/>
    </source>
</evidence>
<comment type="caution">
    <text evidence="4">Lacks conserved residue(s) required for the propagation of feature annotation.</text>
</comment>
<dbReference type="InterPro" id="IPR014031">
    <property type="entry name" value="Ketoacyl_synth_C"/>
</dbReference>
<feature type="domain" description="Ketosynthase family 3 (KS3)" evidence="5">
    <location>
        <begin position="2"/>
        <end position="425"/>
    </location>
</feature>
<keyword evidence="1" id="KW-0596">Phosphopantetheine</keyword>
<dbReference type="Gene3D" id="3.10.129.110">
    <property type="entry name" value="Polyketide synthase dehydratase"/>
    <property type="match status" value="1"/>
</dbReference>
<dbReference type="SUPFAM" id="SSF55048">
    <property type="entry name" value="Probable ACP-binding domain of malonyl-CoA ACP transacylase"/>
    <property type="match status" value="1"/>
</dbReference>
<proteinExistence type="predicted"/>
<dbReference type="PANTHER" id="PTHR43775">
    <property type="entry name" value="FATTY ACID SYNTHASE"/>
    <property type="match status" value="1"/>
</dbReference>
<dbReference type="SUPFAM" id="SSF52151">
    <property type="entry name" value="FabD/lysophospholipase-like"/>
    <property type="match status" value="1"/>
</dbReference>
<dbReference type="Pfam" id="PF16197">
    <property type="entry name" value="KAsynt_C_assoc"/>
    <property type="match status" value="1"/>
</dbReference>
<dbReference type="InterPro" id="IPR042104">
    <property type="entry name" value="PKS_dehydratase_sf"/>
</dbReference>
<dbReference type="SMART" id="SM00825">
    <property type="entry name" value="PKS_KS"/>
    <property type="match status" value="1"/>
</dbReference>
<dbReference type="Pfam" id="PF02801">
    <property type="entry name" value="Ketoacyl-synt_C"/>
    <property type="match status" value="1"/>
</dbReference>
<evidence type="ECO:0008006" key="9">
    <source>
        <dbReference type="Google" id="ProtNLM"/>
    </source>
</evidence>
<evidence type="ECO:0000259" key="6">
    <source>
        <dbReference type="PROSITE" id="PS52019"/>
    </source>
</evidence>
<dbReference type="PROSITE" id="PS52004">
    <property type="entry name" value="KS3_2"/>
    <property type="match status" value="1"/>
</dbReference>
<evidence type="ECO:0000259" key="5">
    <source>
        <dbReference type="PROSITE" id="PS52004"/>
    </source>
</evidence>
<feature type="region of interest" description="N-terminal hotdog fold" evidence="4">
    <location>
        <begin position="604"/>
        <end position="746"/>
    </location>
</feature>
<dbReference type="InterPro" id="IPR014030">
    <property type="entry name" value="Ketoacyl_synth_N"/>
</dbReference>
<evidence type="ECO:0000256" key="2">
    <source>
        <dbReference type="ARBA" id="ARBA00022553"/>
    </source>
</evidence>
<feature type="region of interest" description="C-terminal hotdog fold" evidence="4">
    <location>
        <begin position="760"/>
        <end position="944"/>
    </location>
</feature>
<evidence type="ECO:0000313" key="8">
    <source>
        <dbReference type="Proteomes" id="UP001217089"/>
    </source>
</evidence>
<dbReference type="PANTHER" id="PTHR43775:SF37">
    <property type="entry name" value="SI:DKEY-61P9.11"/>
    <property type="match status" value="1"/>
</dbReference>
<organism evidence="7 8">
    <name type="scientific">Tegillarca granosa</name>
    <name type="common">Malaysian cockle</name>
    <name type="synonym">Anadara granosa</name>
    <dbReference type="NCBI Taxonomy" id="220873"/>
    <lineage>
        <taxon>Eukaryota</taxon>
        <taxon>Metazoa</taxon>
        <taxon>Spiralia</taxon>
        <taxon>Lophotrochozoa</taxon>
        <taxon>Mollusca</taxon>
        <taxon>Bivalvia</taxon>
        <taxon>Autobranchia</taxon>
        <taxon>Pteriomorphia</taxon>
        <taxon>Arcoida</taxon>
        <taxon>Arcoidea</taxon>
        <taxon>Arcidae</taxon>
        <taxon>Tegillarca</taxon>
    </lineage>
</organism>
<dbReference type="InterPro" id="IPR016039">
    <property type="entry name" value="Thiolase-like"/>
</dbReference>
<dbReference type="Gene3D" id="3.30.70.250">
    <property type="entry name" value="Malonyl-CoA ACP transacylase, ACP-binding"/>
    <property type="match status" value="1"/>
</dbReference>